<proteinExistence type="predicted"/>
<keyword evidence="2" id="KW-1185">Reference proteome</keyword>
<evidence type="ECO:0000313" key="2">
    <source>
        <dbReference type="Proteomes" id="UP000015102"/>
    </source>
</evidence>
<sequence length="76" mass="8554">MTGQTPCTIKEDVTVFSEDFYTEVDLTLTKDGRISVFVHGNEEGNGFMLTCRVCYKFHPEAITVRLGYNKQKGNGD</sequence>
<evidence type="ECO:0000313" key="1">
    <source>
        <dbReference type="EnsemblMetazoa" id="MESCA001571-PA"/>
    </source>
</evidence>
<dbReference type="EMBL" id="CAQQ02392626">
    <property type="status" value="NOT_ANNOTATED_CDS"/>
    <property type="molecule type" value="Genomic_DNA"/>
</dbReference>
<name>T1GE14_MEGSC</name>
<accession>T1GE14</accession>
<organism evidence="1 2">
    <name type="scientific">Megaselia scalaris</name>
    <name type="common">Humpbacked fly</name>
    <name type="synonym">Phora scalaris</name>
    <dbReference type="NCBI Taxonomy" id="36166"/>
    <lineage>
        <taxon>Eukaryota</taxon>
        <taxon>Metazoa</taxon>
        <taxon>Ecdysozoa</taxon>
        <taxon>Arthropoda</taxon>
        <taxon>Hexapoda</taxon>
        <taxon>Insecta</taxon>
        <taxon>Pterygota</taxon>
        <taxon>Neoptera</taxon>
        <taxon>Endopterygota</taxon>
        <taxon>Diptera</taxon>
        <taxon>Brachycera</taxon>
        <taxon>Muscomorpha</taxon>
        <taxon>Platypezoidea</taxon>
        <taxon>Phoridae</taxon>
        <taxon>Megaseliini</taxon>
        <taxon>Megaselia</taxon>
    </lineage>
</organism>
<reference evidence="2" key="1">
    <citation type="submission" date="2013-02" db="EMBL/GenBank/DDBJ databases">
        <authorList>
            <person name="Hughes D."/>
        </authorList>
    </citation>
    <scope>NUCLEOTIDE SEQUENCE</scope>
    <source>
        <strain>Durham</strain>
        <strain evidence="2">NC isolate 2 -- Noor lab</strain>
    </source>
</reference>
<dbReference type="AlphaFoldDB" id="T1GE14"/>
<dbReference type="EnsemblMetazoa" id="MESCA001571-RA">
    <property type="protein sequence ID" value="MESCA001571-PA"/>
    <property type="gene ID" value="MESCA001571"/>
</dbReference>
<dbReference type="Proteomes" id="UP000015102">
    <property type="component" value="Unassembled WGS sequence"/>
</dbReference>
<dbReference type="HOGENOM" id="CLU_2661603_0_0_1"/>
<reference evidence="1" key="2">
    <citation type="submission" date="2015-06" db="UniProtKB">
        <authorList>
            <consortium name="EnsemblMetazoa"/>
        </authorList>
    </citation>
    <scope>IDENTIFICATION</scope>
</reference>
<protein>
    <submittedName>
        <fullName evidence="1">Uncharacterized protein</fullName>
    </submittedName>
</protein>